<dbReference type="InterPro" id="IPR036237">
    <property type="entry name" value="Xyl_isomerase-like_sf"/>
</dbReference>
<proteinExistence type="predicted"/>
<organism evidence="2 3">
    <name type="scientific">Lojkania enalia</name>
    <dbReference type="NCBI Taxonomy" id="147567"/>
    <lineage>
        <taxon>Eukaryota</taxon>
        <taxon>Fungi</taxon>
        <taxon>Dikarya</taxon>
        <taxon>Ascomycota</taxon>
        <taxon>Pezizomycotina</taxon>
        <taxon>Dothideomycetes</taxon>
        <taxon>Pleosporomycetidae</taxon>
        <taxon>Pleosporales</taxon>
        <taxon>Pleosporales incertae sedis</taxon>
        <taxon>Lojkania</taxon>
    </lineage>
</organism>
<evidence type="ECO:0000259" key="1">
    <source>
        <dbReference type="Pfam" id="PF01261"/>
    </source>
</evidence>
<dbReference type="PANTHER" id="PTHR12110:SF21">
    <property type="entry name" value="XYLOSE ISOMERASE-LIKE TIM BARREL DOMAIN-CONTAINING PROTEIN"/>
    <property type="match status" value="1"/>
</dbReference>
<name>A0A9P4MYH4_9PLEO</name>
<dbReference type="InterPro" id="IPR050312">
    <property type="entry name" value="IolE/XylAMocC-like"/>
</dbReference>
<dbReference type="AlphaFoldDB" id="A0A9P4MYH4"/>
<feature type="domain" description="Xylose isomerase-like TIM barrel" evidence="1">
    <location>
        <begin position="25"/>
        <end position="319"/>
    </location>
</feature>
<dbReference type="SUPFAM" id="SSF51658">
    <property type="entry name" value="Xylose isomerase-like"/>
    <property type="match status" value="1"/>
</dbReference>
<evidence type="ECO:0000313" key="2">
    <source>
        <dbReference type="EMBL" id="KAF2259257.1"/>
    </source>
</evidence>
<evidence type="ECO:0000313" key="3">
    <source>
        <dbReference type="Proteomes" id="UP000800093"/>
    </source>
</evidence>
<dbReference type="GO" id="GO:0016853">
    <property type="term" value="F:isomerase activity"/>
    <property type="evidence" value="ECO:0007669"/>
    <property type="project" value="UniProtKB-KW"/>
</dbReference>
<dbReference type="PANTHER" id="PTHR12110">
    <property type="entry name" value="HYDROXYPYRUVATE ISOMERASE"/>
    <property type="match status" value="1"/>
</dbReference>
<dbReference type="InterPro" id="IPR013022">
    <property type="entry name" value="Xyl_isomerase-like_TIM-brl"/>
</dbReference>
<dbReference type="Pfam" id="PF01261">
    <property type="entry name" value="AP_endonuc_2"/>
    <property type="match status" value="1"/>
</dbReference>
<comment type="caution">
    <text evidence="2">The sequence shown here is derived from an EMBL/GenBank/DDBJ whole genome shotgun (WGS) entry which is preliminary data.</text>
</comment>
<gene>
    <name evidence="2" type="ORF">CC78DRAFT_537255</name>
</gene>
<dbReference type="Gene3D" id="3.20.20.150">
    <property type="entry name" value="Divalent-metal-dependent TIM barrel enzymes"/>
    <property type="match status" value="1"/>
</dbReference>
<dbReference type="OrthoDB" id="5360893at2759"/>
<dbReference type="Proteomes" id="UP000800093">
    <property type="component" value="Unassembled WGS sequence"/>
</dbReference>
<keyword evidence="3" id="KW-1185">Reference proteome</keyword>
<sequence>MSCKLAVPTASLGRCSAGHLLETKLDAAKTYGYQGIELCFEDLLAVAGQGDTGTAAQEIKAMCKKRDLHIVCLQAFVEDEGALNRIEIQSKLRELAVWIQLARILGTDMIMIPASDLPDEDMTRDIDMIVDDLRRAAEEGLREKPHIKIAYESRCSSTRIDKWEFCWDVIKKVGKDNFGMCLDIVHIAGRLFADPAAPSGLVPDGIKAVELSMHRFVKRMKAHREKIFYVQFGNARRPDEPIVPGSSDYDANERPRTIWSHNYRLFYGEEARGAYLPMKDIAEAVFNCVHFEGWVSAELFNRRMDCEDLNVPNDLARRGAIAWRKLGNDMGWWPTLPIPATDAIC</sequence>
<dbReference type="EMBL" id="ML986714">
    <property type="protein sequence ID" value="KAF2259257.1"/>
    <property type="molecule type" value="Genomic_DNA"/>
</dbReference>
<accession>A0A9P4MYH4</accession>
<reference evidence="3" key="1">
    <citation type="journal article" date="2020" name="Stud. Mycol.">
        <title>101 Dothideomycetes genomes: A test case for predicting lifestyles and emergence of pathogens.</title>
        <authorList>
            <person name="Haridas S."/>
            <person name="Albert R."/>
            <person name="Binder M."/>
            <person name="Bloem J."/>
            <person name="LaButti K."/>
            <person name="Salamov A."/>
            <person name="Andreopoulos B."/>
            <person name="Baker S."/>
            <person name="Barry K."/>
            <person name="Bills G."/>
            <person name="Bluhm B."/>
            <person name="Cannon C."/>
            <person name="Castanera R."/>
            <person name="Culley D."/>
            <person name="Daum C."/>
            <person name="Ezra D."/>
            <person name="Gonzalez J."/>
            <person name="Henrissat B."/>
            <person name="Kuo A."/>
            <person name="Liang C."/>
            <person name="Lipzen A."/>
            <person name="Lutzoni F."/>
            <person name="Magnuson J."/>
            <person name="Mondo S."/>
            <person name="Nolan M."/>
            <person name="Ohm R."/>
            <person name="Pangilinan J."/>
            <person name="Park H.-J."/>
            <person name="Ramirez L."/>
            <person name="Alfaro M."/>
            <person name="Sun H."/>
            <person name="Tritt A."/>
            <person name="Yoshinaga Y."/>
            <person name="Zwiers L.-H."/>
            <person name="Turgeon B."/>
            <person name="Goodwin S."/>
            <person name="Spatafora J."/>
            <person name="Crous P."/>
            <person name="Grigoriev I."/>
        </authorList>
    </citation>
    <scope>NUCLEOTIDE SEQUENCE [LARGE SCALE GENOMIC DNA]</scope>
    <source>
        <strain evidence="3">CBS 304.66</strain>
    </source>
</reference>
<protein>
    <submittedName>
        <fullName evidence="2">Xylose isomerase-like protein</fullName>
    </submittedName>
</protein>